<feature type="active site" description="Nucleophile" evidence="9">
    <location>
        <position position="186"/>
    </location>
</feature>
<keyword evidence="3" id="KW-0328">Glycosyltransferase</keyword>
<evidence type="ECO:0000256" key="6">
    <source>
        <dbReference type="ARBA" id="ARBA00022960"/>
    </source>
</evidence>
<evidence type="ECO:0000256" key="8">
    <source>
        <dbReference type="ARBA" id="ARBA00023316"/>
    </source>
</evidence>
<evidence type="ECO:0000256" key="4">
    <source>
        <dbReference type="ARBA" id="ARBA00022679"/>
    </source>
</evidence>
<organism evidence="11 12">
    <name type="scientific">Stenomitos frigidus AS-A4</name>
    <dbReference type="NCBI Taxonomy" id="2933935"/>
    <lineage>
        <taxon>Bacteria</taxon>
        <taxon>Bacillati</taxon>
        <taxon>Cyanobacteriota</taxon>
        <taxon>Cyanophyceae</taxon>
        <taxon>Leptolyngbyales</taxon>
        <taxon>Leptolyngbyaceae</taxon>
        <taxon>Stenomitos</taxon>
    </lineage>
</organism>
<feature type="active site" description="Proton donor/acceptor" evidence="9">
    <location>
        <position position="170"/>
    </location>
</feature>
<feature type="domain" description="L,D-TPase catalytic" evidence="10">
    <location>
        <begin position="84"/>
        <end position="210"/>
    </location>
</feature>
<evidence type="ECO:0000256" key="7">
    <source>
        <dbReference type="ARBA" id="ARBA00022984"/>
    </source>
</evidence>
<accession>A0ABV0KKP8</accession>
<evidence type="ECO:0000259" key="10">
    <source>
        <dbReference type="PROSITE" id="PS52029"/>
    </source>
</evidence>
<dbReference type="EMBL" id="JAMPLM010000013">
    <property type="protein sequence ID" value="MEP1059826.1"/>
    <property type="molecule type" value="Genomic_DNA"/>
</dbReference>
<sequence>MLLLIHPFSLDERLQHFNLEQCTMYRQAKFSALTKQARQIATIACCTGLLSSWSIAALPLSASSNQIGIHDPMLHAARLNAKVTHLEIHLNRRQAVLYQGNTPIKRYPIGTGREGWKTPLGNFHVMQKKRNPTWINPFTDERITANDPRNPLRGYWIGFWTNGKNWIGFHGTLDASSVGRAASHGCIHMYDSDLRDLFSHVSLGTPVKVLP</sequence>
<dbReference type="InterPro" id="IPR050979">
    <property type="entry name" value="LD-transpeptidase"/>
</dbReference>
<dbReference type="InterPro" id="IPR005490">
    <property type="entry name" value="LD_TPept_cat_dom"/>
</dbReference>
<evidence type="ECO:0000313" key="11">
    <source>
        <dbReference type="EMBL" id="MEP1059826.1"/>
    </source>
</evidence>
<dbReference type="SUPFAM" id="SSF141523">
    <property type="entry name" value="L,D-transpeptidase catalytic domain-like"/>
    <property type="match status" value="1"/>
</dbReference>
<comment type="caution">
    <text evidence="11">The sequence shown here is derived from an EMBL/GenBank/DDBJ whole genome shotgun (WGS) entry which is preliminary data.</text>
</comment>
<keyword evidence="5" id="KW-0378">Hydrolase</keyword>
<keyword evidence="8 9" id="KW-0961">Cell wall biogenesis/degradation</keyword>
<dbReference type="RefSeq" id="WP_199305306.1">
    <property type="nucleotide sequence ID" value="NZ_JAMPLM010000013.1"/>
</dbReference>
<evidence type="ECO:0000256" key="5">
    <source>
        <dbReference type="ARBA" id="ARBA00022801"/>
    </source>
</evidence>
<keyword evidence="12" id="KW-1185">Reference proteome</keyword>
<keyword evidence="7 9" id="KW-0573">Peptidoglycan synthesis</keyword>
<protein>
    <submittedName>
        <fullName evidence="11">L,D-transpeptidase</fullName>
    </submittedName>
</protein>
<dbReference type="CDD" id="cd16913">
    <property type="entry name" value="YkuD_like"/>
    <property type="match status" value="1"/>
</dbReference>
<dbReference type="PANTHER" id="PTHR30582:SF24">
    <property type="entry name" value="L,D-TRANSPEPTIDASE ERFK_SRFK-RELATED"/>
    <property type="match status" value="1"/>
</dbReference>
<evidence type="ECO:0000256" key="9">
    <source>
        <dbReference type="PROSITE-ProRule" id="PRU01373"/>
    </source>
</evidence>
<proteinExistence type="inferred from homology"/>
<comment type="similarity">
    <text evidence="2">Belongs to the YkuD family.</text>
</comment>
<dbReference type="PANTHER" id="PTHR30582">
    <property type="entry name" value="L,D-TRANSPEPTIDASE"/>
    <property type="match status" value="1"/>
</dbReference>
<keyword evidence="4" id="KW-0808">Transferase</keyword>
<dbReference type="Gene3D" id="2.40.440.10">
    <property type="entry name" value="L,D-transpeptidase catalytic domain-like"/>
    <property type="match status" value="1"/>
</dbReference>
<name>A0ABV0KKP8_9CYAN</name>
<evidence type="ECO:0000256" key="1">
    <source>
        <dbReference type="ARBA" id="ARBA00004752"/>
    </source>
</evidence>
<dbReference type="Pfam" id="PF03734">
    <property type="entry name" value="YkuD"/>
    <property type="match status" value="1"/>
</dbReference>
<keyword evidence="6 9" id="KW-0133">Cell shape</keyword>
<comment type="pathway">
    <text evidence="1 9">Cell wall biogenesis; peptidoglycan biosynthesis.</text>
</comment>
<evidence type="ECO:0000256" key="3">
    <source>
        <dbReference type="ARBA" id="ARBA00022676"/>
    </source>
</evidence>
<reference evidence="11 12" key="1">
    <citation type="submission" date="2022-04" db="EMBL/GenBank/DDBJ databases">
        <title>Positive selection, recombination, and allopatry shape intraspecific diversity of widespread and dominant cyanobacteria.</title>
        <authorList>
            <person name="Wei J."/>
            <person name="Shu W."/>
            <person name="Hu C."/>
        </authorList>
    </citation>
    <scope>NUCLEOTIDE SEQUENCE [LARGE SCALE GENOMIC DNA]</scope>
    <source>
        <strain evidence="11 12">AS-A4</strain>
    </source>
</reference>
<evidence type="ECO:0000256" key="2">
    <source>
        <dbReference type="ARBA" id="ARBA00005992"/>
    </source>
</evidence>
<dbReference type="InterPro" id="IPR038063">
    <property type="entry name" value="Transpep_catalytic_dom"/>
</dbReference>
<dbReference type="Proteomes" id="UP001476950">
    <property type="component" value="Unassembled WGS sequence"/>
</dbReference>
<evidence type="ECO:0000313" key="12">
    <source>
        <dbReference type="Proteomes" id="UP001476950"/>
    </source>
</evidence>
<dbReference type="PROSITE" id="PS52029">
    <property type="entry name" value="LD_TPASE"/>
    <property type="match status" value="1"/>
</dbReference>
<gene>
    <name evidence="11" type="ORF">NDI38_15415</name>
</gene>